<dbReference type="GO" id="GO:0042273">
    <property type="term" value="P:ribosomal large subunit biogenesis"/>
    <property type="evidence" value="ECO:0007669"/>
    <property type="project" value="TreeGrafter"/>
</dbReference>
<dbReference type="Gene3D" id="6.10.250.2270">
    <property type="match status" value="1"/>
</dbReference>
<dbReference type="AlphaFoldDB" id="A0A553N9Q7"/>
<keyword evidence="8" id="KW-1185">Reference proteome</keyword>
<dbReference type="InterPro" id="IPR002784">
    <property type="entry name" value="Ribosomal_eL14_dom"/>
</dbReference>
<dbReference type="OMA" id="MAMKRIA"/>
<dbReference type="InterPro" id="IPR008991">
    <property type="entry name" value="Translation_prot_SH3-like_sf"/>
</dbReference>
<accession>A0A553N9Q7</accession>
<keyword evidence="3" id="KW-0687">Ribonucleoprotein</keyword>
<evidence type="ECO:0000256" key="2">
    <source>
        <dbReference type="ARBA" id="ARBA00022980"/>
    </source>
</evidence>
<dbReference type="PANTHER" id="PTHR11127">
    <property type="entry name" value="60S RIBOSOMAL PROTEIN L14"/>
    <property type="match status" value="1"/>
</dbReference>
<comment type="caution">
    <text evidence="7">The sequence shown here is derived from an EMBL/GenBank/DDBJ whole genome shotgun (WGS) entry which is preliminary data.</text>
</comment>
<sequence>MPFKKFVEIGRIAVLQDGESAGKIAAIIDVLIDGPCSGVPRQAYRIKNIHLTPLTIKVPFSSRSKVVRAAWDAEKITQKWEESSWAKRMAMKTRRNTLNDFDRFRLQKAKTARNKILTKAANKNAKVLSKAGKL</sequence>
<reference evidence="7 8" key="1">
    <citation type="journal article" date="2018" name="Nat. Ecol. Evol.">
        <title>Genomic signatures of mitonuclear coevolution across populations of Tigriopus californicus.</title>
        <authorList>
            <person name="Barreto F.S."/>
            <person name="Watson E.T."/>
            <person name="Lima T.G."/>
            <person name="Willett C.S."/>
            <person name="Edmands S."/>
            <person name="Li W."/>
            <person name="Burton R.S."/>
        </authorList>
    </citation>
    <scope>NUCLEOTIDE SEQUENCE [LARGE SCALE GENOMIC DNA]</scope>
    <source>
        <strain evidence="7 8">San Diego</strain>
    </source>
</reference>
<keyword evidence="2" id="KW-0689">Ribosomal protein</keyword>
<comment type="similarity">
    <text evidence="1">Belongs to the eukaryotic ribosomal protein eL14 family.</text>
</comment>
<feature type="domain" description="Large ribosomal subunit protein eL14" evidence="6">
    <location>
        <begin position="40"/>
        <end position="114"/>
    </location>
</feature>
<dbReference type="Gene3D" id="2.30.30.30">
    <property type="match status" value="1"/>
</dbReference>
<evidence type="ECO:0000259" key="6">
    <source>
        <dbReference type="Pfam" id="PF01929"/>
    </source>
</evidence>
<dbReference type="EMBL" id="VCGU01000459">
    <property type="protein sequence ID" value="TRY62168.1"/>
    <property type="molecule type" value="Genomic_DNA"/>
</dbReference>
<name>A0A553N9Q7_TIGCA</name>
<dbReference type="Pfam" id="PF01929">
    <property type="entry name" value="Ribosomal_L14e"/>
    <property type="match status" value="1"/>
</dbReference>
<dbReference type="GO" id="GO:0003723">
    <property type="term" value="F:RNA binding"/>
    <property type="evidence" value="ECO:0007669"/>
    <property type="project" value="InterPro"/>
</dbReference>
<dbReference type="SUPFAM" id="SSF50104">
    <property type="entry name" value="Translation proteins SH3-like domain"/>
    <property type="match status" value="1"/>
</dbReference>
<proteinExistence type="inferred from homology"/>
<dbReference type="PANTHER" id="PTHR11127:SF2">
    <property type="entry name" value="LARGE RIBOSOMAL SUBUNIT PROTEIN EL14"/>
    <property type="match status" value="1"/>
</dbReference>
<evidence type="ECO:0000313" key="7">
    <source>
        <dbReference type="EMBL" id="TRY62168.1"/>
    </source>
</evidence>
<evidence type="ECO:0000313" key="8">
    <source>
        <dbReference type="Proteomes" id="UP000318571"/>
    </source>
</evidence>
<dbReference type="GO" id="GO:0022625">
    <property type="term" value="C:cytosolic large ribosomal subunit"/>
    <property type="evidence" value="ECO:0007669"/>
    <property type="project" value="TreeGrafter"/>
</dbReference>
<evidence type="ECO:0000256" key="4">
    <source>
        <dbReference type="ARBA" id="ARBA00035215"/>
    </source>
</evidence>
<organism evidence="7 8">
    <name type="scientific">Tigriopus californicus</name>
    <name type="common">Marine copepod</name>
    <dbReference type="NCBI Taxonomy" id="6832"/>
    <lineage>
        <taxon>Eukaryota</taxon>
        <taxon>Metazoa</taxon>
        <taxon>Ecdysozoa</taxon>
        <taxon>Arthropoda</taxon>
        <taxon>Crustacea</taxon>
        <taxon>Multicrustacea</taxon>
        <taxon>Hexanauplia</taxon>
        <taxon>Copepoda</taxon>
        <taxon>Harpacticoida</taxon>
        <taxon>Harpacticidae</taxon>
        <taxon>Tigriopus</taxon>
    </lineage>
</organism>
<dbReference type="Proteomes" id="UP000318571">
    <property type="component" value="Chromosome 8"/>
</dbReference>
<evidence type="ECO:0000256" key="5">
    <source>
        <dbReference type="ARBA" id="ARBA00035318"/>
    </source>
</evidence>
<gene>
    <name evidence="7" type="ORF">TCAL_03705</name>
</gene>
<protein>
    <recommendedName>
        <fullName evidence="4">Large ribosomal subunit protein eL14</fullName>
    </recommendedName>
    <alternativeName>
        <fullName evidence="5">60S ribosomal protein L14</fullName>
    </alternativeName>
</protein>
<dbReference type="CDD" id="cd23702">
    <property type="entry name" value="eL14"/>
    <property type="match status" value="1"/>
</dbReference>
<evidence type="ECO:0000256" key="1">
    <source>
        <dbReference type="ARBA" id="ARBA00006592"/>
    </source>
</evidence>
<dbReference type="InterPro" id="IPR014722">
    <property type="entry name" value="Rib_uL2_dom2"/>
</dbReference>
<dbReference type="GO" id="GO:0006412">
    <property type="term" value="P:translation"/>
    <property type="evidence" value="ECO:0007669"/>
    <property type="project" value="InterPro"/>
</dbReference>
<dbReference type="GO" id="GO:0003735">
    <property type="term" value="F:structural constituent of ribosome"/>
    <property type="evidence" value="ECO:0007669"/>
    <property type="project" value="InterPro"/>
</dbReference>
<dbReference type="STRING" id="6832.A0A553N9Q7"/>
<evidence type="ECO:0000256" key="3">
    <source>
        <dbReference type="ARBA" id="ARBA00023274"/>
    </source>
</evidence>
<dbReference type="InterPro" id="IPR039660">
    <property type="entry name" value="Ribosomal_eL14"/>
</dbReference>